<accession>A0A5B7H0G4</accession>
<organism evidence="1 2">
    <name type="scientific">Portunus trituberculatus</name>
    <name type="common">Swimming crab</name>
    <name type="synonym">Neptunus trituberculatus</name>
    <dbReference type="NCBI Taxonomy" id="210409"/>
    <lineage>
        <taxon>Eukaryota</taxon>
        <taxon>Metazoa</taxon>
        <taxon>Ecdysozoa</taxon>
        <taxon>Arthropoda</taxon>
        <taxon>Crustacea</taxon>
        <taxon>Multicrustacea</taxon>
        <taxon>Malacostraca</taxon>
        <taxon>Eumalacostraca</taxon>
        <taxon>Eucarida</taxon>
        <taxon>Decapoda</taxon>
        <taxon>Pleocyemata</taxon>
        <taxon>Brachyura</taxon>
        <taxon>Eubrachyura</taxon>
        <taxon>Portunoidea</taxon>
        <taxon>Portunidae</taxon>
        <taxon>Portuninae</taxon>
        <taxon>Portunus</taxon>
    </lineage>
</organism>
<protein>
    <submittedName>
        <fullName evidence="1">Uncharacterized protein</fullName>
    </submittedName>
</protein>
<dbReference type="AlphaFoldDB" id="A0A5B7H0G4"/>
<sequence>MPFSTVMDRLKIDRGERGLLSGYHSSHTGQKRSIVAYDSFRTPHTPEVDLVTWLALRPELVTRTRPSRLWRVPALRGLTACRLIGFFFPVIYWTSGKCNLSPVAPWHSTCECLLLGVLDLLDHQLYLWCCMWLG</sequence>
<gene>
    <name evidence="1" type="ORF">E2C01_057601</name>
</gene>
<name>A0A5B7H0G4_PORTR</name>
<dbReference type="Proteomes" id="UP000324222">
    <property type="component" value="Unassembled WGS sequence"/>
</dbReference>
<reference evidence="1 2" key="1">
    <citation type="submission" date="2019-05" db="EMBL/GenBank/DDBJ databases">
        <title>Another draft genome of Portunus trituberculatus and its Hox gene families provides insights of decapod evolution.</title>
        <authorList>
            <person name="Jeong J.-H."/>
            <person name="Song I."/>
            <person name="Kim S."/>
            <person name="Choi T."/>
            <person name="Kim D."/>
            <person name="Ryu S."/>
            <person name="Kim W."/>
        </authorList>
    </citation>
    <scope>NUCLEOTIDE SEQUENCE [LARGE SCALE GENOMIC DNA]</scope>
    <source>
        <tissue evidence="1">Muscle</tissue>
    </source>
</reference>
<evidence type="ECO:0000313" key="2">
    <source>
        <dbReference type="Proteomes" id="UP000324222"/>
    </source>
</evidence>
<keyword evidence="2" id="KW-1185">Reference proteome</keyword>
<comment type="caution">
    <text evidence="1">The sequence shown here is derived from an EMBL/GenBank/DDBJ whole genome shotgun (WGS) entry which is preliminary data.</text>
</comment>
<evidence type="ECO:0000313" key="1">
    <source>
        <dbReference type="EMBL" id="MPC63503.1"/>
    </source>
</evidence>
<proteinExistence type="predicted"/>
<dbReference type="EMBL" id="VSRR010020893">
    <property type="protein sequence ID" value="MPC63503.1"/>
    <property type="molecule type" value="Genomic_DNA"/>
</dbReference>